<sequence>MSVFTHPACSGCGAAVEMGWELVQDFEGLQLKTVKLENREGLERAQQCGIKTIPTMIIYRGEDECERMVGLPKKKDLEESLKRYLD</sequence>
<dbReference type="SUPFAM" id="SSF52833">
    <property type="entry name" value="Thioredoxin-like"/>
    <property type="match status" value="1"/>
</dbReference>
<dbReference type="Gene3D" id="3.40.30.10">
    <property type="entry name" value="Glutaredoxin"/>
    <property type="match status" value="1"/>
</dbReference>
<dbReference type="CDD" id="cd02947">
    <property type="entry name" value="TRX_family"/>
    <property type="match status" value="1"/>
</dbReference>
<gene>
    <name evidence="2" type="ORF">METZ01_LOCUS63638</name>
</gene>
<name>A0A381T4X0_9ZZZZ</name>
<feature type="domain" description="Thioredoxin" evidence="1">
    <location>
        <begin position="4"/>
        <end position="82"/>
    </location>
</feature>
<protein>
    <recommendedName>
        <fullName evidence="1">Thioredoxin domain-containing protein</fullName>
    </recommendedName>
</protein>
<dbReference type="InterPro" id="IPR013766">
    <property type="entry name" value="Thioredoxin_domain"/>
</dbReference>
<proteinExistence type="predicted"/>
<evidence type="ECO:0000313" key="2">
    <source>
        <dbReference type="EMBL" id="SVA10784.1"/>
    </source>
</evidence>
<organism evidence="2">
    <name type="scientific">marine metagenome</name>
    <dbReference type="NCBI Taxonomy" id="408172"/>
    <lineage>
        <taxon>unclassified sequences</taxon>
        <taxon>metagenomes</taxon>
        <taxon>ecological metagenomes</taxon>
    </lineage>
</organism>
<accession>A0A381T4X0</accession>
<dbReference type="AlphaFoldDB" id="A0A381T4X0"/>
<dbReference type="InterPro" id="IPR036249">
    <property type="entry name" value="Thioredoxin-like_sf"/>
</dbReference>
<dbReference type="EMBL" id="UINC01003975">
    <property type="protein sequence ID" value="SVA10784.1"/>
    <property type="molecule type" value="Genomic_DNA"/>
</dbReference>
<dbReference type="Pfam" id="PF00085">
    <property type="entry name" value="Thioredoxin"/>
    <property type="match status" value="1"/>
</dbReference>
<evidence type="ECO:0000259" key="1">
    <source>
        <dbReference type="Pfam" id="PF00085"/>
    </source>
</evidence>
<reference evidence="2" key="1">
    <citation type="submission" date="2018-05" db="EMBL/GenBank/DDBJ databases">
        <authorList>
            <person name="Lanie J.A."/>
            <person name="Ng W.-L."/>
            <person name="Kazmierczak K.M."/>
            <person name="Andrzejewski T.M."/>
            <person name="Davidsen T.M."/>
            <person name="Wayne K.J."/>
            <person name="Tettelin H."/>
            <person name="Glass J.I."/>
            <person name="Rusch D."/>
            <person name="Podicherti R."/>
            <person name="Tsui H.-C.T."/>
            <person name="Winkler M.E."/>
        </authorList>
    </citation>
    <scope>NUCLEOTIDE SEQUENCE</scope>
</reference>